<comment type="similarity">
    <text evidence="2">Belongs to the actin-binding proteins ADF family.</text>
</comment>
<sequence length="156" mass="17751">MSDRSGIPVAEECISAFNQLRSGPEATRPKFIICKISDDKKRIVLEETSTKKDWDFFRMKLYEAADEDGDPAPRYAIYDMEYDLGSEGKQTTTVLIEWSPSCAPLKMILLYLTNRQQLTIPFDLKVSIDADCVMDLEWAVVVEQVREDVSELGMGK</sequence>
<dbReference type="Proteomes" id="UP000191612">
    <property type="component" value="Unassembled WGS sequence"/>
</dbReference>
<dbReference type="PANTHER" id="PTHR11913">
    <property type="entry name" value="COFILIN-RELATED"/>
    <property type="match status" value="1"/>
</dbReference>
<dbReference type="GO" id="GO:0030042">
    <property type="term" value="P:actin filament depolymerization"/>
    <property type="evidence" value="ECO:0007669"/>
    <property type="project" value="InterPro"/>
</dbReference>
<dbReference type="SUPFAM" id="SSF55753">
    <property type="entry name" value="Actin depolymerizing proteins"/>
    <property type="match status" value="1"/>
</dbReference>
<dbReference type="EMBL" id="MDYO01000024">
    <property type="protein sequence ID" value="OQD94650.1"/>
    <property type="molecule type" value="Genomic_DNA"/>
</dbReference>
<dbReference type="GO" id="GO:0003779">
    <property type="term" value="F:actin binding"/>
    <property type="evidence" value="ECO:0007669"/>
    <property type="project" value="UniProtKB-KW"/>
</dbReference>
<reference evidence="8" key="1">
    <citation type="journal article" date="2017" name="Nat. Microbiol.">
        <title>Global analysis of biosynthetic gene clusters reveals vast potential of secondary metabolite production in Penicillium species.</title>
        <authorList>
            <person name="Nielsen J.C."/>
            <person name="Grijseels S."/>
            <person name="Prigent S."/>
            <person name="Ji B."/>
            <person name="Dainat J."/>
            <person name="Nielsen K.F."/>
            <person name="Frisvad J.C."/>
            <person name="Workman M."/>
            <person name="Nielsen J."/>
        </authorList>
    </citation>
    <scope>NUCLEOTIDE SEQUENCE [LARGE SCALE GENOMIC DNA]</scope>
    <source>
        <strain evidence="8">IBT 29525</strain>
    </source>
</reference>
<evidence type="ECO:0000313" key="8">
    <source>
        <dbReference type="Proteomes" id="UP000191612"/>
    </source>
</evidence>
<keyword evidence="4" id="KW-0009">Actin-binding</keyword>
<dbReference type="SMART" id="SM00102">
    <property type="entry name" value="ADF"/>
    <property type="match status" value="1"/>
</dbReference>
<evidence type="ECO:0000256" key="3">
    <source>
        <dbReference type="ARBA" id="ARBA00015630"/>
    </source>
</evidence>
<dbReference type="GO" id="GO:0016363">
    <property type="term" value="C:nuclear matrix"/>
    <property type="evidence" value="ECO:0007669"/>
    <property type="project" value="UniProtKB-SubCell"/>
</dbReference>
<name>A0A1V6QZM1_9EURO</name>
<comment type="caution">
    <text evidence="7">The sequence shown here is derived from an EMBL/GenBank/DDBJ whole genome shotgun (WGS) entry which is preliminary data.</text>
</comment>
<comment type="subcellular location">
    <subcellularLocation>
        <location evidence="1">Nucleus matrix</location>
    </subcellularLocation>
</comment>
<accession>A0A1V6QZM1</accession>
<protein>
    <recommendedName>
        <fullName evidence="3">Cofilin</fullName>
    </recommendedName>
    <alternativeName>
        <fullName evidence="5">Actin-depolymerizing factor 1</fullName>
    </alternativeName>
</protein>
<evidence type="ECO:0000256" key="1">
    <source>
        <dbReference type="ARBA" id="ARBA00004109"/>
    </source>
</evidence>
<evidence type="ECO:0000256" key="4">
    <source>
        <dbReference type="ARBA" id="ARBA00023203"/>
    </source>
</evidence>
<organism evidence="7 8">
    <name type="scientific">Penicillium solitum</name>
    <dbReference type="NCBI Taxonomy" id="60172"/>
    <lineage>
        <taxon>Eukaryota</taxon>
        <taxon>Fungi</taxon>
        <taxon>Dikarya</taxon>
        <taxon>Ascomycota</taxon>
        <taxon>Pezizomycotina</taxon>
        <taxon>Eurotiomycetes</taxon>
        <taxon>Eurotiomycetidae</taxon>
        <taxon>Eurotiales</taxon>
        <taxon>Aspergillaceae</taxon>
        <taxon>Penicillium</taxon>
    </lineage>
</organism>
<evidence type="ECO:0000256" key="2">
    <source>
        <dbReference type="ARBA" id="ARBA00006844"/>
    </source>
</evidence>
<evidence type="ECO:0000256" key="5">
    <source>
        <dbReference type="ARBA" id="ARBA00032427"/>
    </source>
</evidence>
<dbReference type="STRING" id="60172.A0A1V6QZM1"/>
<proteinExistence type="inferred from homology"/>
<evidence type="ECO:0000259" key="6">
    <source>
        <dbReference type="PROSITE" id="PS51263"/>
    </source>
</evidence>
<feature type="domain" description="ADF-H" evidence="6">
    <location>
        <begin position="6"/>
        <end position="146"/>
    </location>
</feature>
<evidence type="ECO:0000313" key="7">
    <source>
        <dbReference type="EMBL" id="OQD94650.1"/>
    </source>
</evidence>
<dbReference type="Pfam" id="PF00241">
    <property type="entry name" value="Cofilin_ADF"/>
    <property type="match status" value="1"/>
</dbReference>
<keyword evidence="8" id="KW-1185">Reference proteome</keyword>
<gene>
    <name evidence="7" type="ORF">PENSOL_c024G11075</name>
</gene>
<dbReference type="InterPro" id="IPR002108">
    <property type="entry name" value="ADF-H"/>
</dbReference>
<dbReference type="GO" id="GO:0015629">
    <property type="term" value="C:actin cytoskeleton"/>
    <property type="evidence" value="ECO:0007669"/>
    <property type="project" value="InterPro"/>
</dbReference>
<dbReference type="InterPro" id="IPR029006">
    <property type="entry name" value="ADF-H/Gelsolin-like_dom_sf"/>
</dbReference>
<dbReference type="AlphaFoldDB" id="A0A1V6QZM1"/>
<dbReference type="InterPro" id="IPR017904">
    <property type="entry name" value="ADF/Cofilin"/>
</dbReference>
<dbReference type="PROSITE" id="PS51263">
    <property type="entry name" value="ADF_H"/>
    <property type="match status" value="1"/>
</dbReference>
<dbReference type="Gene3D" id="3.40.20.10">
    <property type="entry name" value="Severin"/>
    <property type="match status" value="1"/>
</dbReference>